<dbReference type="AlphaFoldDB" id="A0A1E1LUG9"/>
<organism evidence="1 2">
    <name type="scientific">Rhynchosporium secalis</name>
    <name type="common">Barley scald fungus</name>
    <dbReference type="NCBI Taxonomy" id="38038"/>
    <lineage>
        <taxon>Eukaryota</taxon>
        <taxon>Fungi</taxon>
        <taxon>Dikarya</taxon>
        <taxon>Ascomycota</taxon>
        <taxon>Pezizomycotina</taxon>
        <taxon>Leotiomycetes</taxon>
        <taxon>Helotiales</taxon>
        <taxon>Ploettnerulaceae</taxon>
        <taxon>Rhynchosporium</taxon>
    </lineage>
</organism>
<dbReference type="EMBL" id="FJVC01000001">
    <property type="protein sequence ID" value="CZT40152.1"/>
    <property type="molecule type" value="Genomic_DNA"/>
</dbReference>
<proteinExistence type="predicted"/>
<dbReference type="Proteomes" id="UP000177625">
    <property type="component" value="Unassembled WGS sequence"/>
</dbReference>
<accession>A0A1E1LUG9</accession>
<name>A0A1E1LUG9_RHYSE</name>
<reference evidence="2" key="1">
    <citation type="submission" date="2016-03" db="EMBL/GenBank/DDBJ databases">
        <authorList>
            <person name="Guldener U."/>
        </authorList>
    </citation>
    <scope>NUCLEOTIDE SEQUENCE [LARGE SCALE GENOMIC DNA]</scope>
</reference>
<evidence type="ECO:0000313" key="1">
    <source>
        <dbReference type="EMBL" id="CZT40152.1"/>
    </source>
</evidence>
<keyword evidence="2" id="KW-1185">Reference proteome</keyword>
<gene>
    <name evidence="1" type="ORF">RSE6_00121</name>
</gene>
<protein>
    <submittedName>
        <fullName evidence="1">Uncharacterized protein</fullName>
    </submittedName>
</protein>
<sequence length="98" mass="11043">MALRFPVGHARQSKSEPDWFVQAFFLLAPLPFISSHATANEFPYPTMRVISYLAQLLVLTLEKEEGYINVDEAAYPIWYAGSLQDCPCSYRDAIPLSG</sequence>
<evidence type="ECO:0000313" key="2">
    <source>
        <dbReference type="Proteomes" id="UP000177625"/>
    </source>
</evidence>